<dbReference type="GO" id="GO:0043153">
    <property type="term" value="P:entrainment of circadian clock by photoperiod"/>
    <property type="evidence" value="ECO:0007669"/>
    <property type="project" value="TreeGrafter"/>
</dbReference>
<dbReference type="InterPro" id="IPR005101">
    <property type="entry name" value="Cryptochr/Photolyase_FAD-bd"/>
</dbReference>
<dbReference type="InterPro" id="IPR006050">
    <property type="entry name" value="DNA_photolyase_N"/>
</dbReference>
<dbReference type="Gene3D" id="1.10.579.10">
    <property type="entry name" value="DNA Cyclobutane Dipyrimidine Photolyase, subunit A, domain 3"/>
    <property type="match status" value="1"/>
</dbReference>
<feature type="region of interest" description="Disordered" evidence="8">
    <location>
        <begin position="21"/>
        <end position="52"/>
    </location>
</feature>
<dbReference type="GO" id="GO:0006139">
    <property type="term" value="P:nucleobase-containing compound metabolic process"/>
    <property type="evidence" value="ECO:0007669"/>
    <property type="project" value="UniProtKB-ARBA"/>
</dbReference>
<organism evidence="10 11">
    <name type="scientific">Ambispora leptoticha</name>
    <dbReference type="NCBI Taxonomy" id="144679"/>
    <lineage>
        <taxon>Eukaryota</taxon>
        <taxon>Fungi</taxon>
        <taxon>Fungi incertae sedis</taxon>
        <taxon>Mucoromycota</taxon>
        <taxon>Glomeromycotina</taxon>
        <taxon>Glomeromycetes</taxon>
        <taxon>Archaeosporales</taxon>
        <taxon>Ambisporaceae</taxon>
        <taxon>Ambispora</taxon>
    </lineage>
</organism>
<name>A0A9N9G6D7_9GLOM</name>
<feature type="binding site" evidence="6">
    <location>
        <begin position="355"/>
        <end position="362"/>
    </location>
    <ligand>
        <name>FAD</name>
        <dbReference type="ChEBI" id="CHEBI:57692"/>
    </ligand>
</feature>
<dbReference type="GO" id="GO:0003677">
    <property type="term" value="F:DNA binding"/>
    <property type="evidence" value="ECO:0007669"/>
    <property type="project" value="TreeGrafter"/>
</dbReference>
<evidence type="ECO:0000313" key="11">
    <source>
        <dbReference type="Proteomes" id="UP000789508"/>
    </source>
</evidence>
<dbReference type="GO" id="GO:0005634">
    <property type="term" value="C:nucleus"/>
    <property type="evidence" value="ECO:0007669"/>
    <property type="project" value="TreeGrafter"/>
</dbReference>
<dbReference type="Pfam" id="PF00875">
    <property type="entry name" value="DNA_photolyase"/>
    <property type="match status" value="1"/>
</dbReference>
<reference evidence="10" key="1">
    <citation type="submission" date="2021-06" db="EMBL/GenBank/DDBJ databases">
        <authorList>
            <person name="Kallberg Y."/>
            <person name="Tangrot J."/>
            <person name="Rosling A."/>
        </authorList>
    </citation>
    <scope>NUCLEOTIDE SEQUENCE</scope>
    <source>
        <strain evidence="10">FL130A</strain>
    </source>
</reference>
<keyword evidence="4 6" id="KW-0274">FAD</keyword>
<dbReference type="InterPro" id="IPR036134">
    <property type="entry name" value="Crypto/Photolyase_FAD-like_sf"/>
</dbReference>
<dbReference type="GO" id="GO:0071949">
    <property type="term" value="F:FAD binding"/>
    <property type="evidence" value="ECO:0007669"/>
    <property type="project" value="TreeGrafter"/>
</dbReference>
<dbReference type="GO" id="GO:0005737">
    <property type="term" value="C:cytoplasm"/>
    <property type="evidence" value="ECO:0007669"/>
    <property type="project" value="TreeGrafter"/>
</dbReference>
<dbReference type="GO" id="GO:0032922">
    <property type="term" value="P:circadian regulation of gene expression"/>
    <property type="evidence" value="ECO:0007669"/>
    <property type="project" value="TreeGrafter"/>
</dbReference>
<feature type="domain" description="Photolyase/cryptochrome alpha/beta" evidence="9">
    <location>
        <begin position="61"/>
        <end position="198"/>
    </location>
</feature>
<comment type="cofactor">
    <cofactor evidence="6">
        <name>FAD</name>
        <dbReference type="ChEBI" id="CHEBI:57692"/>
    </cofactor>
    <text evidence="6">Binds 1 FAD per subunit.</text>
</comment>
<dbReference type="PRINTS" id="PR00147">
    <property type="entry name" value="DNAPHOTLYASE"/>
</dbReference>
<dbReference type="SUPFAM" id="SSF48173">
    <property type="entry name" value="Cryptochrome/photolyase FAD-binding domain"/>
    <property type="match status" value="1"/>
</dbReference>
<comment type="caution">
    <text evidence="10">The sequence shown here is derived from an EMBL/GenBank/DDBJ whole genome shotgun (WGS) entry which is preliminary data.</text>
</comment>
<evidence type="ECO:0000313" key="10">
    <source>
        <dbReference type="EMBL" id="CAG8584585.1"/>
    </source>
</evidence>
<evidence type="ECO:0000256" key="8">
    <source>
        <dbReference type="SAM" id="MobiDB-lite"/>
    </source>
</evidence>
<comment type="cofactor">
    <cofactor evidence="1">
        <name>(6R)-5,10-methylene-5,6,7,8-tetrahydrofolate</name>
        <dbReference type="ChEBI" id="CHEBI:15636"/>
    </cofactor>
</comment>
<dbReference type="PROSITE" id="PS00394">
    <property type="entry name" value="DNA_PHOTOLYASES_1_1"/>
    <property type="match status" value="1"/>
</dbReference>
<evidence type="ECO:0000256" key="4">
    <source>
        <dbReference type="ARBA" id="ARBA00022827"/>
    </source>
</evidence>
<protein>
    <submittedName>
        <fullName evidence="10">179_t:CDS:1</fullName>
    </submittedName>
</protein>
<keyword evidence="3 6" id="KW-0285">Flavoprotein</keyword>
<dbReference type="InterPro" id="IPR036155">
    <property type="entry name" value="Crypto/Photolyase_N_sf"/>
</dbReference>
<dbReference type="Pfam" id="PF03441">
    <property type="entry name" value="FAD_binding_7"/>
    <property type="match status" value="1"/>
</dbReference>
<dbReference type="SUPFAM" id="SSF52425">
    <property type="entry name" value="Cryptochrome/photolyase, N-terminal domain"/>
    <property type="match status" value="1"/>
</dbReference>
<dbReference type="Gene3D" id="1.25.40.80">
    <property type="match status" value="1"/>
</dbReference>
<feature type="binding site" evidence="6">
    <location>
        <position position="352"/>
    </location>
    <ligand>
        <name>FAD</name>
        <dbReference type="ChEBI" id="CHEBI:57692"/>
    </ligand>
</feature>
<feature type="compositionally biased region" description="Low complexity" evidence="8">
    <location>
        <begin position="35"/>
        <end position="52"/>
    </location>
</feature>
<dbReference type="NCBIfam" id="NF007955">
    <property type="entry name" value="PRK10674.1"/>
    <property type="match status" value="1"/>
</dbReference>
<dbReference type="Proteomes" id="UP000789508">
    <property type="component" value="Unassembled WGS sequence"/>
</dbReference>
<gene>
    <name evidence="10" type="ORF">ALEPTO_LOCUS7425</name>
</gene>
<evidence type="ECO:0000256" key="5">
    <source>
        <dbReference type="ARBA" id="ARBA00022991"/>
    </source>
</evidence>
<dbReference type="GO" id="GO:0003904">
    <property type="term" value="F:deoxyribodipyrimidine photo-lyase activity"/>
    <property type="evidence" value="ECO:0007669"/>
    <property type="project" value="TreeGrafter"/>
</dbReference>
<feature type="binding site" evidence="6">
    <location>
        <begin position="453"/>
        <end position="455"/>
    </location>
    <ligand>
        <name>FAD</name>
        <dbReference type="ChEBI" id="CHEBI:57692"/>
    </ligand>
</feature>
<feature type="site" description="Electron transfer via tryptophanyl radical" evidence="7">
    <location>
        <position position="387"/>
    </location>
</feature>
<dbReference type="PANTHER" id="PTHR11455">
    <property type="entry name" value="CRYPTOCHROME"/>
    <property type="match status" value="1"/>
</dbReference>
<comment type="similarity">
    <text evidence="2">Belongs to the DNA photolyase class-1 family.</text>
</comment>
<feature type="site" description="Electron transfer via tryptophanyl radical" evidence="7">
    <location>
        <position position="463"/>
    </location>
</feature>
<proteinExistence type="inferred from homology"/>
<dbReference type="EMBL" id="CAJVPS010003194">
    <property type="protein sequence ID" value="CAG8584585.1"/>
    <property type="molecule type" value="Genomic_DNA"/>
</dbReference>
<evidence type="ECO:0000256" key="1">
    <source>
        <dbReference type="ARBA" id="ARBA00001932"/>
    </source>
</evidence>
<dbReference type="InterPro" id="IPR002081">
    <property type="entry name" value="Cryptochrome/DNA_photolyase_1"/>
</dbReference>
<evidence type="ECO:0000256" key="7">
    <source>
        <dbReference type="PIRSR" id="PIRSR602081-2"/>
    </source>
</evidence>
<dbReference type="AlphaFoldDB" id="A0A9N9G6D7"/>
<accession>A0A9N9G6D7</accession>
<feature type="binding site" evidence="6">
    <location>
        <position position="301"/>
    </location>
    <ligand>
        <name>FAD</name>
        <dbReference type="ChEBI" id="CHEBI:57692"/>
    </ligand>
</feature>
<dbReference type="OrthoDB" id="435881at2759"/>
<dbReference type="Gene3D" id="3.40.50.620">
    <property type="entry name" value="HUPs"/>
    <property type="match status" value="1"/>
</dbReference>
<feature type="site" description="Electron transfer via tryptophanyl radical" evidence="7">
    <location>
        <position position="440"/>
    </location>
</feature>
<evidence type="ECO:0000259" key="9">
    <source>
        <dbReference type="PROSITE" id="PS51645"/>
    </source>
</evidence>
<dbReference type="InterPro" id="IPR018394">
    <property type="entry name" value="DNA_photolyase_1_CS_C"/>
</dbReference>
<dbReference type="GO" id="GO:0006950">
    <property type="term" value="P:response to stress"/>
    <property type="evidence" value="ECO:0007669"/>
    <property type="project" value="UniProtKB-ARBA"/>
</dbReference>
<dbReference type="PROSITE" id="PS51645">
    <property type="entry name" value="PHR_CRY_ALPHA_BETA"/>
    <property type="match status" value="1"/>
</dbReference>
<dbReference type="PANTHER" id="PTHR11455:SF18">
    <property type="entry name" value="SI:CH1073-390K14.1"/>
    <property type="match status" value="1"/>
</dbReference>
<sequence>MPPKRVFSTLTTRKVINKKVKRSSNTIEESRDANSASSIVSPSPSTATNTTSQKEKVSFIGNCVMWFRTDLRLKDNRALSLASKHAIMHNKNLFALFIISPQEWQTHDVASIRVDFWLRNLSSLQKQLEKLNIPLIVRTVGLRKNVPSAVIESCKAVNASHLFVNIEYEVNESRRDKKVCSLAEHNDIVVSLEHDQCVIPPGLLLTKQQKPYTVYTPFKKLWLTIVGSEPNYLELSPEPAPNNESIREQHASEFNTEIPEFVEGFQLSSAQSNRASIEFPAGEDVAHERLQAFISERITNYKEARNIPSVIGTSSLSAYFAAGVLSARQCVVAARAVNKNKLQDGNIGIATWVEEIVWRDFYRHVLVAFPHICMNRPFKLEMESIEWNNDPERLRRWCEGKTGYPIVDAGMRQLNETGWMHNRVRMITAMFLTKDLLINWQYGERYFMQHLIDGDFASNNGGWQWCASTGTDAQPWFRIFNPTLQSQKFDPNGDYVRKWVPELSSLGPNEIHDPSKSLSLMRFAKLNYPSPIVDHKTARKKALETYKAGNVSCFF</sequence>
<keyword evidence="5" id="KW-0157">Chromophore</keyword>
<evidence type="ECO:0000256" key="6">
    <source>
        <dbReference type="PIRSR" id="PIRSR602081-1"/>
    </source>
</evidence>
<evidence type="ECO:0000256" key="2">
    <source>
        <dbReference type="ARBA" id="ARBA00005862"/>
    </source>
</evidence>
<feature type="non-terminal residue" evidence="10">
    <location>
        <position position="555"/>
    </location>
</feature>
<dbReference type="InterPro" id="IPR014729">
    <property type="entry name" value="Rossmann-like_a/b/a_fold"/>
</dbReference>
<keyword evidence="11" id="KW-1185">Reference proteome</keyword>
<dbReference type="FunFam" id="1.10.579.10:FF:000003">
    <property type="entry name" value="Deoxyribodipyrimidine photo-lyase"/>
    <property type="match status" value="1"/>
</dbReference>
<feature type="binding site" evidence="6">
    <location>
        <begin position="313"/>
        <end position="317"/>
    </location>
    <ligand>
        <name>FAD</name>
        <dbReference type="ChEBI" id="CHEBI:57692"/>
    </ligand>
</feature>
<evidence type="ECO:0000256" key="3">
    <source>
        <dbReference type="ARBA" id="ARBA00022630"/>
    </source>
</evidence>